<reference evidence="11 12" key="1">
    <citation type="submission" date="2017-09" db="EMBL/GenBank/DDBJ databases">
        <authorList>
            <consortium name="International Durum Wheat Genome Sequencing Consortium (IDWGSC)"/>
            <person name="Milanesi L."/>
        </authorList>
    </citation>
    <scope>NUCLEOTIDE SEQUENCE [LARGE SCALE GENOMIC DNA]</scope>
    <source>
        <strain evidence="12">cv. Svevo</strain>
    </source>
</reference>
<dbReference type="GO" id="GO:0005524">
    <property type="term" value="F:ATP binding"/>
    <property type="evidence" value="ECO:0007669"/>
    <property type="project" value="UniProtKB-UniRule"/>
</dbReference>
<feature type="compositionally biased region" description="Basic residues" evidence="9">
    <location>
        <begin position="1"/>
        <end position="13"/>
    </location>
</feature>
<evidence type="ECO:0000313" key="11">
    <source>
        <dbReference type="EMBL" id="VAI12779.1"/>
    </source>
</evidence>
<organism evidence="11 12">
    <name type="scientific">Triticum turgidum subsp. durum</name>
    <name type="common">Durum wheat</name>
    <name type="synonym">Triticum durum</name>
    <dbReference type="NCBI Taxonomy" id="4567"/>
    <lineage>
        <taxon>Eukaryota</taxon>
        <taxon>Viridiplantae</taxon>
        <taxon>Streptophyta</taxon>
        <taxon>Embryophyta</taxon>
        <taxon>Tracheophyta</taxon>
        <taxon>Spermatophyta</taxon>
        <taxon>Magnoliopsida</taxon>
        <taxon>Liliopsida</taxon>
        <taxon>Poales</taxon>
        <taxon>Poaceae</taxon>
        <taxon>BOP clade</taxon>
        <taxon>Pooideae</taxon>
        <taxon>Triticodae</taxon>
        <taxon>Triticeae</taxon>
        <taxon>Triticinae</taxon>
        <taxon>Triticum</taxon>
    </lineage>
</organism>
<feature type="coiled-coil region" evidence="8">
    <location>
        <begin position="793"/>
        <end position="824"/>
    </location>
</feature>
<gene>
    <name evidence="11" type="ORF">TRITD_5Av1G015890</name>
</gene>
<dbReference type="PROSITE" id="PS50067">
    <property type="entry name" value="KINESIN_MOTOR_2"/>
    <property type="match status" value="1"/>
</dbReference>
<dbReference type="Pfam" id="PF00225">
    <property type="entry name" value="Kinesin"/>
    <property type="match status" value="1"/>
</dbReference>
<dbReference type="GO" id="GO:0008017">
    <property type="term" value="F:microtubule binding"/>
    <property type="evidence" value="ECO:0007669"/>
    <property type="project" value="InterPro"/>
</dbReference>
<dbReference type="GO" id="GO:0009524">
    <property type="term" value="C:phragmoplast"/>
    <property type="evidence" value="ECO:0007669"/>
    <property type="project" value="UniProtKB-ARBA"/>
</dbReference>
<dbReference type="PANTHER" id="PTHR37739">
    <property type="entry name" value="KINESIN-LIKE PROTEIN KIN-12D"/>
    <property type="match status" value="1"/>
</dbReference>
<feature type="coiled-coil region" evidence="8">
    <location>
        <begin position="894"/>
        <end position="921"/>
    </location>
</feature>
<feature type="region of interest" description="Disordered" evidence="9">
    <location>
        <begin position="1"/>
        <end position="69"/>
    </location>
</feature>
<evidence type="ECO:0000256" key="3">
    <source>
        <dbReference type="ARBA" id="ARBA00022840"/>
    </source>
</evidence>
<keyword evidence="2 7" id="KW-0547">Nucleotide-binding</keyword>
<keyword evidence="1" id="KW-0493">Microtubule</keyword>
<feature type="compositionally biased region" description="Basic and acidic residues" evidence="9">
    <location>
        <begin position="480"/>
        <end position="490"/>
    </location>
</feature>
<dbReference type="GO" id="GO:0007018">
    <property type="term" value="P:microtubule-based movement"/>
    <property type="evidence" value="ECO:0007669"/>
    <property type="project" value="InterPro"/>
</dbReference>
<feature type="coiled-coil region" evidence="8">
    <location>
        <begin position="946"/>
        <end position="973"/>
    </location>
</feature>
<keyword evidence="12" id="KW-1185">Reference proteome</keyword>
<dbReference type="Gramene" id="TRITD5Av1G015890.4">
    <property type="protein sequence ID" value="TRITD5Av1G015890.4"/>
    <property type="gene ID" value="TRITD5Av1G015890"/>
</dbReference>
<evidence type="ECO:0000256" key="8">
    <source>
        <dbReference type="SAM" id="Coils"/>
    </source>
</evidence>
<evidence type="ECO:0000256" key="4">
    <source>
        <dbReference type="ARBA" id="ARBA00023054"/>
    </source>
</evidence>
<dbReference type="InterPro" id="IPR001752">
    <property type="entry name" value="Kinesin_motor_dom"/>
</dbReference>
<dbReference type="FunFam" id="3.40.850.10:FF:000052">
    <property type="entry name" value="Kinesin-like protein KIN-12F"/>
    <property type="match status" value="1"/>
</dbReference>
<evidence type="ECO:0000259" key="10">
    <source>
        <dbReference type="PROSITE" id="PS50067"/>
    </source>
</evidence>
<sequence length="1020" mass="113219">MEMLRRNLKRQTSRARSLSPLSVASPADDQENLHPNLAAAPPSPPPPGLSKPVPVPQPAAAPAQQRPVNDEPAVKVVVRVRPAVSLPVDGKDLFFVRKTSPDSIAVGDRAFAVDGFLDDRASQEDAFHLVGVPMIHSALAGFNTSLVCYGQSGTGKTYTMWGPLAAMFDNRSDRADRGIVPRFFQNLFSQIQGNEESSPEKHTSYQCRCTFLEVFNEQINDLLDPSQRNLQIRETTGNGVHVENLTEEYVSTVEDVNQILMKGLTKRKIGVDSMNLKNSRSHVIFTCVIEAWSKDLSSNGFSSSKTSKITFVDLAGVDIDESDGAGKNITREERYVKKSLSSLGKLVNILSEEPKPQEDELPYSQSRLTHVLKDTLGGNSRATFLCSISSEHRCRSETLSTLRFGERTKLMPNKAVVNEISEDDVNGLSDQIRQLKDELVRTKSGEDSPIPWEHDDQVVIDDSEGPLQEEPQKMHSNTNADHDQVSDRKSVLSISASEQLSPIQDATFCSSPKIHKARRSIASPGFSPSKLGESSPGEADLETYRKSAVRSSLQSSKLSPTDSLAASLQRGLHIIEYHQQNPPAPRKSFVGLSFDHFALNPRQSAKASSALEALPEGDASSASTICSSCKKAMDTNEDHSEDINSEKQIVTATAVTSNDLANASLQDGDISSTTGSKRVAELEALCEEQGAKIKELSNLIGQQKKGPEDVMPMRELTAEQCEDSKMPLDVNEREALEGEIQRLKDQVKLLTDGSTANDSLLDQIRNGSTDQEYGLEKERQKWTESESKWISLTEELRVDLESSRRHAEKTEAELRDEKKCTEELDDALQRAIYGHARIIEHYVELQELYNDLLERHRGVMGGIAEVKRAAARAGKKGCGTAFAAALAAELSTVRIDREKERAQLREQNRRLRVQLRDTAEAVHAAGELLVRLREAEEASTQEKERSSAMLQENQKLKKQVEKMRKKHEVEIETMKHYLAESRLPESALEGFYRSEDAPRESSTVQDDDQSWRSAFKSEFE</sequence>
<feature type="compositionally biased region" description="Pro residues" evidence="9">
    <location>
        <begin position="41"/>
        <end position="59"/>
    </location>
</feature>
<evidence type="ECO:0000256" key="9">
    <source>
        <dbReference type="SAM" id="MobiDB-lite"/>
    </source>
</evidence>
<evidence type="ECO:0000256" key="6">
    <source>
        <dbReference type="ARBA" id="ARBA00034488"/>
    </source>
</evidence>
<dbReference type="EMBL" id="LT934119">
    <property type="protein sequence ID" value="VAI12779.1"/>
    <property type="molecule type" value="Genomic_DNA"/>
</dbReference>
<name>A0A9R0WJB5_TRITD</name>
<keyword evidence="3 7" id="KW-0067">ATP-binding</keyword>
<comment type="similarity">
    <text evidence="6">Belongs to the TRAFAC class myosin-kinesin ATPase superfamily. Kinesin family. KIN-12 subfamily.</text>
</comment>
<feature type="domain" description="Kinesin motor" evidence="10">
    <location>
        <begin position="73"/>
        <end position="411"/>
    </location>
</feature>
<dbReference type="PRINTS" id="PR00380">
    <property type="entry name" value="KINESINHEAVY"/>
</dbReference>
<dbReference type="AlphaFoldDB" id="A0A9R0WJB5"/>
<dbReference type="SMART" id="SM00129">
    <property type="entry name" value="KISc"/>
    <property type="match status" value="1"/>
</dbReference>
<feature type="region of interest" description="Disordered" evidence="9">
    <location>
        <begin position="989"/>
        <end position="1020"/>
    </location>
</feature>
<evidence type="ECO:0000256" key="5">
    <source>
        <dbReference type="ARBA" id="ARBA00023175"/>
    </source>
</evidence>
<accession>A0A9R0WJB5</accession>
<evidence type="ECO:0000256" key="2">
    <source>
        <dbReference type="ARBA" id="ARBA00022741"/>
    </source>
</evidence>
<feature type="region of interest" description="Disordered" evidence="9">
    <location>
        <begin position="519"/>
        <end position="562"/>
    </location>
</feature>
<dbReference type="GO" id="GO:0005874">
    <property type="term" value="C:microtubule"/>
    <property type="evidence" value="ECO:0007669"/>
    <property type="project" value="UniProtKB-KW"/>
</dbReference>
<evidence type="ECO:0000256" key="7">
    <source>
        <dbReference type="PROSITE-ProRule" id="PRU00283"/>
    </source>
</evidence>
<keyword evidence="5 7" id="KW-0505">Motor protein</keyword>
<feature type="region of interest" description="Disordered" evidence="9">
    <location>
        <begin position="467"/>
        <end position="493"/>
    </location>
</feature>
<dbReference type="PANTHER" id="PTHR37739:SF16">
    <property type="entry name" value="KINESIN-LIKE PROTEIN"/>
    <property type="match status" value="1"/>
</dbReference>
<dbReference type="InterPro" id="IPR027417">
    <property type="entry name" value="P-loop_NTPase"/>
</dbReference>
<keyword evidence="4 8" id="KW-0175">Coiled coil</keyword>
<proteinExistence type="inferred from homology"/>
<evidence type="ECO:0000256" key="1">
    <source>
        <dbReference type="ARBA" id="ARBA00022701"/>
    </source>
</evidence>
<feature type="binding site" evidence="7">
    <location>
        <begin position="150"/>
        <end position="157"/>
    </location>
    <ligand>
        <name>ATP</name>
        <dbReference type="ChEBI" id="CHEBI:30616"/>
    </ligand>
</feature>
<dbReference type="InterPro" id="IPR036961">
    <property type="entry name" value="Kinesin_motor_dom_sf"/>
</dbReference>
<evidence type="ECO:0000313" key="12">
    <source>
        <dbReference type="Proteomes" id="UP000324705"/>
    </source>
</evidence>
<dbReference type="Proteomes" id="UP000324705">
    <property type="component" value="Chromosome 5A"/>
</dbReference>
<dbReference type="InterPro" id="IPR044986">
    <property type="entry name" value="KIF15/KIN-12"/>
</dbReference>
<feature type="compositionally biased region" description="Polar residues" evidence="9">
    <location>
        <begin position="549"/>
        <end position="562"/>
    </location>
</feature>
<dbReference type="GO" id="GO:0003777">
    <property type="term" value="F:microtubule motor activity"/>
    <property type="evidence" value="ECO:0007669"/>
    <property type="project" value="InterPro"/>
</dbReference>
<protein>
    <recommendedName>
        <fullName evidence="10">Kinesin motor domain-containing protein</fullName>
    </recommendedName>
</protein>
<dbReference type="Gene3D" id="3.40.850.10">
    <property type="entry name" value="Kinesin motor domain"/>
    <property type="match status" value="1"/>
</dbReference>
<dbReference type="SUPFAM" id="SSF52540">
    <property type="entry name" value="P-loop containing nucleoside triphosphate hydrolases"/>
    <property type="match status" value="1"/>
</dbReference>